<dbReference type="SUPFAM" id="SSF57959">
    <property type="entry name" value="Leucine zipper domain"/>
    <property type="match status" value="1"/>
</dbReference>
<feature type="compositionally biased region" description="Low complexity" evidence="6">
    <location>
        <begin position="67"/>
        <end position="105"/>
    </location>
</feature>
<keyword evidence="4" id="KW-0539">Nucleus</keyword>
<feature type="coiled-coil region" evidence="5">
    <location>
        <begin position="296"/>
        <end position="330"/>
    </location>
</feature>
<dbReference type="Pfam" id="PF07716">
    <property type="entry name" value="bZIP_2"/>
    <property type="match status" value="1"/>
</dbReference>
<dbReference type="STRING" id="13706.A0A1X2H3E5"/>
<name>A0A1X2H3E5_SYNRA</name>
<dbReference type="AlphaFoldDB" id="A0A1X2H3E5"/>
<dbReference type="InterPro" id="IPR051027">
    <property type="entry name" value="bZIP_transcription_factors"/>
</dbReference>
<keyword evidence="5" id="KW-0175">Coiled coil</keyword>
<evidence type="ECO:0000313" key="8">
    <source>
        <dbReference type="EMBL" id="ORY92304.1"/>
    </source>
</evidence>
<dbReference type="EMBL" id="MCGN01000010">
    <property type="protein sequence ID" value="ORY92304.1"/>
    <property type="molecule type" value="Genomic_DNA"/>
</dbReference>
<evidence type="ECO:0000259" key="7">
    <source>
        <dbReference type="PROSITE" id="PS50217"/>
    </source>
</evidence>
<feature type="domain" description="BZIP" evidence="7">
    <location>
        <begin position="278"/>
        <end position="331"/>
    </location>
</feature>
<keyword evidence="3" id="KW-0804">Transcription</keyword>
<feature type="compositionally biased region" description="Pro residues" evidence="6">
    <location>
        <begin position="435"/>
        <end position="444"/>
    </location>
</feature>
<keyword evidence="9" id="KW-1185">Reference proteome</keyword>
<reference evidence="8 9" key="1">
    <citation type="submission" date="2016-07" db="EMBL/GenBank/DDBJ databases">
        <title>Pervasive Adenine N6-methylation of Active Genes in Fungi.</title>
        <authorList>
            <consortium name="DOE Joint Genome Institute"/>
            <person name="Mondo S.J."/>
            <person name="Dannebaum R.O."/>
            <person name="Kuo R.C."/>
            <person name="Labutti K."/>
            <person name="Haridas S."/>
            <person name="Kuo A."/>
            <person name="Salamov A."/>
            <person name="Ahrendt S.R."/>
            <person name="Lipzen A."/>
            <person name="Sullivan W."/>
            <person name="Andreopoulos W.B."/>
            <person name="Clum A."/>
            <person name="Lindquist E."/>
            <person name="Daum C."/>
            <person name="Ramamoorthy G.K."/>
            <person name="Gryganskyi A."/>
            <person name="Culley D."/>
            <person name="Magnuson J.K."/>
            <person name="James T.Y."/>
            <person name="O'Malley M.A."/>
            <person name="Stajich J.E."/>
            <person name="Spatafora J.W."/>
            <person name="Visel A."/>
            <person name="Grigoriev I.V."/>
        </authorList>
    </citation>
    <scope>NUCLEOTIDE SEQUENCE [LARGE SCALE GENOMIC DNA]</scope>
    <source>
        <strain evidence="8 9">NRRL 2496</strain>
    </source>
</reference>
<dbReference type="GO" id="GO:0003700">
    <property type="term" value="F:DNA-binding transcription factor activity"/>
    <property type="evidence" value="ECO:0007669"/>
    <property type="project" value="InterPro"/>
</dbReference>
<dbReference type="PROSITE" id="PS50217">
    <property type="entry name" value="BZIP"/>
    <property type="match status" value="1"/>
</dbReference>
<evidence type="ECO:0000256" key="4">
    <source>
        <dbReference type="ARBA" id="ARBA00023242"/>
    </source>
</evidence>
<dbReference type="PRINTS" id="PR00041">
    <property type="entry name" value="LEUZIPPRCREB"/>
</dbReference>
<comment type="subcellular location">
    <subcellularLocation>
        <location evidence="1">Nucleus</location>
    </subcellularLocation>
</comment>
<evidence type="ECO:0000256" key="3">
    <source>
        <dbReference type="ARBA" id="ARBA00023163"/>
    </source>
</evidence>
<dbReference type="SMART" id="SM00338">
    <property type="entry name" value="BRLZ"/>
    <property type="match status" value="1"/>
</dbReference>
<sequence length="488" mass="51474">MTDSAKGTPVRQDDHNKPDSSQVEIEHGLSPVKRPADQSPDANKDTKARRIDNDASHSDAGEDAGHNTTTTTAAVTTTTSPSTAAAATARDSTSTADDDNANTTNNNEQVLNEAASAAAAAAAAAAAVVDNPTHLLGDGAPAVLPILTEQQQQQLLQSYAQQSGQDLANLTASSLAQAMVSPIAVPGMTALFHQLQANTGNVITALPGPPPALNHAQPHAHPHPHPSSHPHPHHPNQQVSEATNNASDTQPNNSANQNHANGAESDGQKNSYRSLSNDERRQRRLLRNRMAAKECRKKKKQYIQEMEDKILHLEEENTRLKNQVEELNAKLALGAIQGTSESYRLMKEVEELNAKLGGMAHFPSSGALTSALVAAASSAQNGHHPAQAHSNQSAPSTSQSQPQPQPQQQSQQNPPQSTHDQSHQPQQEVSVSPSSQPPPPPPPSAEDSKSIAAAVKTAAQQEDFKVQLAAELEKLSQTVSSAGSASAK</sequence>
<protein>
    <recommendedName>
        <fullName evidence="7">BZIP domain-containing protein</fullName>
    </recommendedName>
</protein>
<feature type="region of interest" description="Disordered" evidence="6">
    <location>
        <begin position="203"/>
        <end position="283"/>
    </location>
</feature>
<comment type="caution">
    <text evidence="8">The sequence shown here is derived from an EMBL/GenBank/DDBJ whole genome shotgun (WGS) entry which is preliminary data.</text>
</comment>
<accession>A0A1X2H3E5</accession>
<dbReference type="OMA" id="AHINNHA"/>
<dbReference type="GO" id="GO:0005634">
    <property type="term" value="C:nucleus"/>
    <property type="evidence" value="ECO:0007669"/>
    <property type="project" value="UniProtKB-SubCell"/>
</dbReference>
<dbReference type="PROSITE" id="PS00036">
    <property type="entry name" value="BZIP_BASIC"/>
    <property type="match status" value="1"/>
</dbReference>
<feature type="region of interest" description="Disordered" evidence="6">
    <location>
        <begin position="375"/>
        <end position="456"/>
    </location>
</feature>
<feature type="compositionally biased region" description="Basic residues" evidence="6">
    <location>
        <begin position="218"/>
        <end position="234"/>
    </location>
</feature>
<dbReference type="Proteomes" id="UP000242180">
    <property type="component" value="Unassembled WGS sequence"/>
</dbReference>
<keyword evidence="2" id="KW-0805">Transcription regulation</keyword>
<dbReference type="InParanoid" id="A0A1X2H3E5"/>
<feature type="region of interest" description="Disordered" evidence="6">
    <location>
        <begin position="1"/>
        <end position="105"/>
    </location>
</feature>
<proteinExistence type="predicted"/>
<evidence type="ECO:0000313" key="9">
    <source>
        <dbReference type="Proteomes" id="UP000242180"/>
    </source>
</evidence>
<evidence type="ECO:0000256" key="6">
    <source>
        <dbReference type="SAM" id="MobiDB-lite"/>
    </source>
</evidence>
<evidence type="ECO:0000256" key="5">
    <source>
        <dbReference type="SAM" id="Coils"/>
    </source>
</evidence>
<dbReference type="InterPro" id="IPR004827">
    <property type="entry name" value="bZIP"/>
</dbReference>
<evidence type="ECO:0000256" key="2">
    <source>
        <dbReference type="ARBA" id="ARBA00023015"/>
    </source>
</evidence>
<dbReference type="InterPro" id="IPR046347">
    <property type="entry name" value="bZIP_sf"/>
</dbReference>
<evidence type="ECO:0000256" key="1">
    <source>
        <dbReference type="ARBA" id="ARBA00004123"/>
    </source>
</evidence>
<feature type="compositionally biased region" description="Low complexity" evidence="6">
    <location>
        <begin position="390"/>
        <end position="434"/>
    </location>
</feature>
<organism evidence="8 9">
    <name type="scientific">Syncephalastrum racemosum</name>
    <name type="common">Filamentous fungus</name>
    <dbReference type="NCBI Taxonomy" id="13706"/>
    <lineage>
        <taxon>Eukaryota</taxon>
        <taxon>Fungi</taxon>
        <taxon>Fungi incertae sedis</taxon>
        <taxon>Mucoromycota</taxon>
        <taxon>Mucoromycotina</taxon>
        <taxon>Mucoromycetes</taxon>
        <taxon>Mucorales</taxon>
        <taxon>Syncephalastraceae</taxon>
        <taxon>Syncephalastrum</taxon>
    </lineage>
</organism>
<feature type="compositionally biased region" description="Polar residues" evidence="6">
    <location>
        <begin position="239"/>
        <end position="260"/>
    </location>
</feature>
<dbReference type="PANTHER" id="PTHR19304">
    <property type="entry name" value="CYCLIC-AMP RESPONSE ELEMENT BINDING PROTEIN"/>
    <property type="match status" value="1"/>
</dbReference>
<gene>
    <name evidence="8" type="ORF">BCR43DRAFT_498143</name>
</gene>
<dbReference type="Gene3D" id="1.20.5.170">
    <property type="match status" value="1"/>
</dbReference>
<feature type="compositionally biased region" description="Basic and acidic residues" evidence="6">
    <location>
        <begin position="42"/>
        <end position="65"/>
    </location>
</feature>
<dbReference type="CDD" id="cd14690">
    <property type="entry name" value="bZIP_CREB1"/>
    <property type="match status" value="1"/>
</dbReference>
<dbReference type="OrthoDB" id="295274at2759"/>